<dbReference type="AlphaFoldDB" id="A0A830HZB6"/>
<feature type="region of interest" description="Disordered" evidence="1">
    <location>
        <begin position="103"/>
        <end position="144"/>
    </location>
</feature>
<keyword evidence="3" id="KW-1185">Reference proteome</keyword>
<evidence type="ECO:0000313" key="3">
    <source>
        <dbReference type="Proteomes" id="UP000660262"/>
    </source>
</evidence>
<gene>
    <name evidence="2" type="ORF">PPROV_000897900</name>
</gene>
<name>A0A830HZB6_9CHLO</name>
<sequence>MSRRRCDVRVRFRGDVPAGAALQQLVSLTVQDSPDGGQICVSFEDQGSIVGTVVEPSRVPSSGQVQELTWRVRSIRRKAASLDKEEEGGGTSHEVEMELRGTFEVAEKDGDNKSNKRRRDDVDGANDNSDDDKDEQTNETFDKVPWKLPKSAFDVLAQSDSDGGLRTTLASSGKLRELLRFIDTSADRGAALEAVLKERPEFENFSEKLLDLLRNHVT</sequence>
<accession>A0A830HZB6</accession>
<comment type="caution">
    <text evidence="2">The sequence shown here is derived from an EMBL/GenBank/DDBJ whole genome shotgun (WGS) entry which is preliminary data.</text>
</comment>
<feature type="compositionally biased region" description="Basic and acidic residues" evidence="1">
    <location>
        <begin position="103"/>
        <end position="122"/>
    </location>
</feature>
<proteinExistence type="predicted"/>
<dbReference type="Proteomes" id="UP000660262">
    <property type="component" value="Unassembled WGS sequence"/>
</dbReference>
<evidence type="ECO:0000313" key="2">
    <source>
        <dbReference type="EMBL" id="GHP10247.1"/>
    </source>
</evidence>
<reference evidence="2" key="1">
    <citation type="submission" date="2020-10" db="EMBL/GenBank/DDBJ databases">
        <title>Unveiling of a novel bifunctional photoreceptor, Dualchrome1, isolated from a cosmopolitan green alga.</title>
        <authorList>
            <person name="Suzuki S."/>
            <person name="Kawachi M."/>
        </authorList>
    </citation>
    <scope>NUCLEOTIDE SEQUENCE</scope>
    <source>
        <strain evidence="2">NIES 2893</strain>
    </source>
</reference>
<evidence type="ECO:0000256" key="1">
    <source>
        <dbReference type="SAM" id="MobiDB-lite"/>
    </source>
</evidence>
<protein>
    <submittedName>
        <fullName evidence="2">Uncharacterized protein</fullName>
    </submittedName>
</protein>
<organism evidence="2 3">
    <name type="scientific">Pycnococcus provasolii</name>
    <dbReference type="NCBI Taxonomy" id="41880"/>
    <lineage>
        <taxon>Eukaryota</taxon>
        <taxon>Viridiplantae</taxon>
        <taxon>Chlorophyta</taxon>
        <taxon>Pseudoscourfieldiophyceae</taxon>
        <taxon>Pseudoscourfieldiales</taxon>
        <taxon>Pycnococcaceae</taxon>
        <taxon>Pycnococcus</taxon>
    </lineage>
</organism>
<dbReference type="EMBL" id="BNJQ01000028">
    <property type="protein sequence ID" value="GHP10247.1"/>
    <property type="molecule type" value="Genomic_DNA"/>
</dbReference>